<name>C0EE02_9FIRM</name>
<sequence>MLVYEESLALPGDYYCVQSSCTRPGGECKPGMTRKFQAARS</sequence>
<reference evidence="1 2" key="2">
    <citation type="submission" date="2009-02" db="EMBL/GenBank/DDBJ databases">
        <title>Draft genome sequence of Clostridium methylpentosum (DSM 5476).</title>
        <authorList>
            <person name="Sudarsanam P."/>
            <person name="Ley R."/>
            <person name="Guruge J."/>
            <person name="Turnbaugh P.J."/>
            <person name="Mahowald M."/>
            <person name="Liep D."/>
            <person name="Gordon J."/>
        </authorList>
    </citation>
    <scope>NUCLEOTIDE SEQUENCE [LARGE SCALE GENOMIC DNA]</scope>
    <source>
        <strain evidence="1 2">DSM 5476</strain>
    </source>
</reference>
<proteinExistence type="predicted"/>
<dbReference type="Proteomes" id="UP000003340">
    <property type="component" value="Unassembled WGS sequence"/>
</dbReference>
<evidence type="ECO:0000313" key="1">
    <source>
        <dbReference type="EMBL" id="EEG30350.1"/>
    </source>
</evidence>
<reference evidence="1 2" key="1">
    <citation type="submission" date="2009-01" db="EMBL/GenBank/DDBJ databases">
        <authorList>
            <person name="Fulton L."/>
            <person name="Clifton S."/>
            <person name="Fulton B."/>
            <person name="Xu J."/>
            <person name="Minx P."/>
            <person name="Pepin K.H."/>
            <person name="Johnson M."/>
            <person name="Bhonagiri V."/>
            <person name="Nash W.E."/>
            <person name="Mardis E.R."/>
            <person name="Wilson R.K."/>
        </authorList>
    </citation>
    <scope>NUCLEOTIDE SEQUENCE [LARGE SCALE GENOMIC DNA]</scope>
    <source>
        <strain evidence="1 2">DSM 5476</strain>
    </source>
</reference>
<comment type="caution">
    <text evidence="1">The sequence shown here is derived from an EMBL/GenBank/DDBJ whole genome shotgun (WGS) entry which is preliminary data.</text>
</comment>
<organism evidence="1 2">
    <name type="scientific">[Clostridium] methylpentosum DSM 5476</name>
    <dbReference type="NCBI Taxonomy" id="537013"/>
    <lineage>
        <taxon>Bacteria</taxon>
        <taxon>Bacillati</taxon>
        <taxon>Bacillota</taxon>
        <taxon>Clostridia</taxon>
        <taxon>Eubacteriales</taxon>
        <taxon>Oscillospiraceae</taxon>
        <taxon>Oscillospiraceae incertae sedis</taxon>
    </lineage>
</organism>
<accession>C0EE02</accession>
<gene>
    <name evidence="1" type="ORF">CLOSTMETH_02081</name>
</gene>
<dbReference type="HOGENOM" id="CLU_3268121_0_0_9"/>
<evidence type="ECO:0000313" key="2">
    <source>
        <dbReference type="Proteomes" id="UP000003340"/>
    </source>
</evidence>
<protein>
    <submittedName>
        <fullName evidence="1">Uncharacterized protein</fullName>
    </submittedName>
</protein>
<dbReference type="EMBL" id="ACEC01000066">
    <property type="protein sequence ID" value="EEG30350.1"/>
    <property type="molecule type" value="Genomic_DNA"/>
</dbReference>
<keyword evidence="2" id="KW-1185">Reference proteome</keyword>
<dbReference type="AlphaFoldDB" id="C0EE02"/>